<protein>
    <recommendedName>
        <fullName evidence="4">DUF4403 family protein</fullName>
    </recommendedName>
</protein>
<evidence type="ECO:0000313" key="2">
    <source>
        <dbReference type="EMBL" id="MBB6326861.1"/>
    </source>
</evidence>
<dbReference type="Proteomes" id="UP000588604">
    <property type="component" value="Unassembled WGS sequence"/>
</dbReference>
<dbReference type="RefSeq" id="WP_184495436.1">
    <property type="nucleotide sequence ID" value="NZ_JACIJO010000002.1"/>
</dbReference>
<keyword evidence="3" id="KW-1185">Reference proteome</keyword>
<evidence type="ECO:0000313" key="3">
    <source>
        <dbReference type="Proteomes" id="UP000588604"/>
    </source>
</evidence>
<dbReference type="EMBL" id="JACIJO010000002">
    <property type="protein sequence ID" value="MBB6326861.1"/>
    <property type="molecule type" value="Genomic_DNA"/>
</dbReference>
<proteinExistence type="predicted"/>
<sequence>MKIQTNRIYLKSFSLFTLVLICLASCKSFNPHSKPEPIIAPPAFSSVNVPVLIPQETLYKIMNQTIPTVLIQDDQLSMGSVEGNIKLSKNGNPSYTALDSQRIQLTLPLKLQGEIGLQRKGLGSLIQSKLPLNETLSPVIVVNPTINPDWSVSFKDFELVDLGGQMNLDLLGMTIDLSGILEKEIQKWGEENLNSSKSLLSLKTVVDLAWNQVGKPFTINWEGEQTAFSIQPESVELNEFFDQNQNLNLWLGLDGKVNTHPANAAPSRAFPLPKITENTNADNFLEITLPWVLSYAKLDQLLGENLNNVPIRVDKKTVLTPSNIQSQAFGEFLEITMDFFAEQTNGKSLDGKLFIIGKPAFDPDSQSLYFTDINFKMESGNFGAQTSVGLKKRKIINQIEKRAVFPIGSTLEESISSIEDRLGLKTGIADLSISNLEVNPESFFPTKNGLTVHIKSTGKVNFDWK</sequence>
<accession>A0A841MXY1</accession>
<comment type="caution">
    <text evidence="2">The sequence shown here is derived from an EMBL/GenBank/DDBJ whole genome shotgun (WGS) entry which is preliminary data.</text>
</comment>
<dbReference type="InterPro" id="IPR025515">
    <property type="entry name" value="DUF4403"/>
</dbReference>
<evidence type="ECO:0000256" key="1">
    <source>
        <dbReference type="SAM" id="SignalP"/>
    </source>
</evidence>
<feature type="signal peptide" evidence="1">
    <location>
        <begin position="1"/>
        <end position="24"/>
    </location>
</feature>
<evidence type="ECO:0008006" key="4">
    <source>
        <dbReference type="Google" id="ProtNLM"/>
    </source>
</evidence>
<name>A0A841MXY1_9BACT</name>
<organism evidence="2 3">
    <name type="scientific">Algoriphagus iocasae</name>
    <dbReference type="NCBI Taxonomy" id="1836499"/>
    <lineage>
        <taxon>Bacteria</taxon>
        <taxon>Pseudomonadati</taxon>
        <taxon>Bacteroidota</taxon>
        <taxon>Cytophagia</taxon>
        <taxon>Cytophagales</taxon>
        <taxon>Cyclobacteriaceae</taxon>
        <taxon>Algoriphagus</taxon>
    </lineage>
</organism>
<reference evidence="2 3" key="1">
    <citation type="submission" date="2020-08" db="EMBL/GenBank/DDBJ databases">
        <title>Genomic Encyclopedia of Type Strains, Phase IV (KMG-IV): sequencing the most valuable type-strain genomes for metagenomic binning, comparative biology and taxonomic classification.</title>
        <authorList>
            <person name="Goeker M."/>
        </authorList>
    </citation>
    <scope>NUCLEOTIDE SEQUENCE [LARGE SCALE GENOMIC DNA]</scope>
    <source>
        <strain evidence="2 3">DSM 102044</strain>
    </source>
</reference>
<keyword evidence="1" id="KW-0732">Signal</keyword>
<dbReference type="Pfam" id="PF14356">
    <property type="entry name" value="DUF4403"/>
    <property type="match status" value="1"/>
</dbReference>
<gene>
    <name evidence="2" type="ORF">FHS59_002489</name>
</gene>
<dbReference type="AlphaFoldDB" id="A0A841MXY1"/>
<feature type="chain" id="PRO_5032395032" description="DUF4403 family protein" evidence="1">
    <location>
        <begin position="25"/>
        <end position="465"/>
    </location>
</feature>